<evidence type="ECO:0000313" key="1">
    <source>
        <dbReference type="EMBL" id="CAJ2659407.1"/>
    </source>
</evidence>
<protein>
    <submittedName>
        <fullName evidence="1">Uncharacterized protein</fullName>
    </submittedName>
</protein>
<dbReference type="EMBL" id="CASHSV030000311">
    <property type="protein sequence ID" value="CAJ2659407.1"/>
    <property type="molecule type" value="Genomic_DNA"/>
</dbReference>
<evidence type="ECO:0000313" key="2">
    <source>
        <dbReference type="Proteomes" id="UP001177021"/>
    </source>
</evidence>
<comment type="caution">
    <text evidence="1">The sequence shown here is derived from an EMBL/GenBank/DDBJ whole genome shotgun (WGS) entry which is preliminary data.</text>
</comment>
<dbReference type="Proteomes" id="UP001177021">
    <property type="component" value="Unassembled WGS sequence"/>
</dbReference>
<reference evidence="1" key="1">
    <citation type="submission" date="2023-10" db="EMBL/GenBank/DDBJ databases">
        <authorList>
            <person name="Rodriguez Cubillos JULIANA M."/>
            <person name="De Vega J."/>
        </authorList>
    </citation>
    <scope>NUCLEOTIDE SEQUENCE</scope>
</reference>
<organism evidence="1 2">
    <name type="scientific">Trifolium pratense</name>
    <name type="common">Red clover</name>
    <dbReference type="NCBI Taxonomy" id="57577"/>
    <lineage>
        <taxon>Eukaryota</taxon>
        <taxon>Viridiplantae</taxon>
        <taxon>Streptophyta</taxon>
        <taxon>Embryophyta</taxon>
        <taxon>Tracheophyta</taxon>
        <taxon>Spermatophyta</taxon>
        <taxon>Magnoliopsida</taxon>
        <taxon>eudicotyledons</taxon>
        <taxon>Gunneridae</taxon>
        <taxon>Pentapetalae</taxon>
        <taxon>rosids</taxon>
        <taxon>fabids</taxon>
        <taxon>Fabales</taxon>
        <taxon>Fabaceae</taxon>
        <taxon>Papilionoideae</taxon>
        <taxon>50 kb inversion clade</taxon>
        <taxon>NPAAA clade</taxon>
        <taxon>Hologalegina</taxon>
        <taxon>IRL clade</taxon>
        <taxon>Trifolieae</taxon>
        <taxon>Trifolium</taxon>
    </lineage>
</organism>
<proteinExistence type="predicted"/>
<keyword evidence="2" id="KW-1185">Reference proteome</keyword>
<name>A0ACB0KQD9_TRIPR</name>
<sequence>MLEPRESDIPVLFLVLVVLPLVAYILLGKWSENVKKRNQITLLAQLAAEEAFKAEEKMCVANLIPPQPQVYFSPSKNELHHECARCSAPAKTRCSRCKFVRYCSGNCQIIHWRLIHKQECQPLETHNSSSFPMAISVEEFGHGNAFYENLNNPYFGHNLNQTLTVPEPLDNLVNPPTITTAASATADFSLFNGSSQPSTLERRPSHKSNRETRRRDSGSIYESSIESSDFKATNSEESFMRQKSRNSSDDSVLEEETSNSNVNSNGFGVYIYEQDGSRNTMHDEDDNYQSQYENAFASRNNFENACASVLSAANNDEGVDDFETNIITKGGNVVNGINHHSDEMAQHKCSPELTIKGSAKVKKQSHPSSKVKCSKSPKSTSKTSIDFCVPETEKKAKKIPDEPKVAGNRGTIPLHGINGVSSTGLMKMMGLRKSTKHTALASSEGNGVRCKKSKNIKMLFPYDEFVKIFQSEVFGVWPRGLVNCGNSCYANAVLQCLMSTKPLVVYLLYGSHSKSCCSKDWCLMCELEQHMMVLRENGAPLSPSRILWHMRSINCHMGDGSQEDAHEFLRLLVASMQSICLDGLGGEKRVDPRLQETTFIQHTFGGRLQSKVKCLNCSHESERYENIMDLTLEILGWVESLEDALAQFTSPEDLDGDNMYRCGRCTAYVRARKQLSIHEAPNILTIVLKRFQEGRYGKINKCITFPEMLDMIPFMTGTGDIPPLYALYAVVVHLDTLNASFSGHYVSYVKDLQGNWFRVDDTEVQPVLVNQVMSEGAYILFYTRSYPRPQVEFTGKAAPQSVSDSSKHHPLEMQKPSKPGHSRHVSQSFVSEPSHNARPEIPTHLIDTSNGFLKRSTNRNVHPVIQTYAENIRHEFSDATSSDWSIFTSSDEASFTTESTRDSFSTVDYGDSSSNMDPISSLFNYTPENNYMKISHSRPLTRFLPKKGHIERVQKTTIWES</sequence>
<gene>
    <name evidence="1" type="ORF">MILVUS5_LOCUS25591</name>
</gene>
<accession>A0ACB0KQD9</accession>